<dbReference type="EMBL" id="JACEGC010000233">
    <property type="protein sequence ID" value="MBC1198088.1"/>
    <property type="molecule type" value="Genomic_DNA"/>
</dbReference>
<name>A0A841V7B1_MICAE</name>
<sequence length="50" mass="5791">MKPSLNDNKTTETLKEIEKAEQKARDMANLSISISQKWESRLTQKKEPQS</sequence>
<organism evidence="1 2">
    <name type="scientific">Microcystis aeruginosa BLCC-F158</name>
    <dbReference type="NCBI Taxonomy" id="2755316"/>
    <lineage>
        <taxon>Bacteria</taxon>
        <taxon>Bacillati</taxon>
        <taxon>Cyanobacteriota</taxon>
        <taxon>Cyanophyceae</taxon>
        <taxon>Oscillatoriophycideae</taxon>
        <taxon>Chroococcales</taxon>
        <taxon>Microcystaceae</taxon>
        <taxon>Microcystis</taxon>
    </lineage>
</organism>
<evidence type="ECO:0000313" key="2">
    <source>
        <dbReference type="Proteomes" id="UP000525432"/>
    </source>
</evidence>
<protein>
    <submittedName>
        <fullName evidence="1">Uncharacterized protein</fullName>
    </submittedName>
</protein>
<dbReference type="RefSeq" id="WP_185241441.1">
    <property type="nucleotide sequence ID" value="NZ_JACEGC010000233.1"/>
</dbReference>
<comment type="caution">
    <text evidence="1">The sequence shown here is derived from an EMBL/GenBank/DDBJ whole genome shotgun (WGS) entry which is preliminary data.</text>
</comment>
<proteinExistence type="predicted"/>
<dbReference type="AlphaFoldDB" id="A0A841V7B1"/>
<evidence type="ECO:0000313" key="1">
    <source>
        <dbReference type="EMBL" id="MBC1198088.1"/>
    </source>
</evidence>
<accession>A0A841V7B1</accession>
<dbReference type="Proteomes" id="UP000525432">
    <property type="component" value="Unassembled WGS sequence"/>
</dbReference>
<reference evidence="1 2" key="1">
    <citation type="submission" date="2020-07" db="EMBL/GenBank/DDBJ databases">
        <title>Genomes of two Microcystis aeruginosa (Cyanobacteria) strains from Florida (USA) with disparate toxicogenic potential.</title>
        <authorList>
            <person name="Lefler F.W."/>
            <person name="Barbosa M."/>
            <person name="Berthold D.E."/>
            <person name="Laughinghouse H.D. IV."/>
        </authorList>
    </citation>
    <scope>NUCLEOTIDE SEQUENCE [LARGE SCALE GENOMIC DNA]</scope>
    <source>
        <strain evidence="1 2">BLCCF158</strain>
    </source>
</reference>
<gene>
    <name evidence="1" type="ORF">H0901_23315</name>
</gene>